<name>A0A7G9Y263_9EURY</name>
<keyword evidence="1" id="KW-0472">Membrane</keyword>
<keyword evidence="1" id="KW-0812">Transmembrane</keyword>
<dbReference type="AlphaFoldDB" id="A0A7G9Y263"/>
<gene>
    <name evidence="2" type="ORF">PHACKBEL_00004</name>
</gene>
<reference evidence="2" key="1">
    <citation type="submission" date="2020-06" db="EMBL/GenBank/DDBJ databases">
        <title>Unique genomic features of the anaerobic methanotrophic archaea.</title>
        <authorList>
            <person name="Chadwick G.L."/>
            <person name="Skennerton C.T."/>
            <person name="Laso-Perez R."/>
            <person name="Leu A.O."/>
            <person name="Speth D.R."/>
            <person name="Yu H."/>
            <person name="Morgan-Lang C."/>
            <person name="Hatzenpichler R."/>
            <person name="Goudeau D."/>
            <person name="Malmstrom R."/>
            <person name="Brazelton W.J."/>
            <person name="Woyke T."/>
            <person name="Hallam S.J."/>
            <person name="Tyson G.W."/>
            <person name="Wegener G."/>
            <person name="Boetius A."/>
            <person name="Orphan V."/>
        </authorList>
    </citation>
    <scope>NUCLEOTIDE SEQUENCE</scope>
</reference>
<sequence length="270" mass="30705">MRYERINIMIVLKRLTWIILIFLFAAQFTGSAVAGYECNNLVTIYPDSMEWQYIEVISGQESCEFKNKTDDLHGDKDGFVSAWELLNYDRYYRDTIRDALKAEMDVRIDNSTKGITVENIDALIPVEALGPVDTQTSFTNTFCVIYGFNDDLLINGSTIWLQGEPGSFLNVEFPDNTQIISCEGIDNVSIHENLLSGRFNDSIEENVVWVDVLISYYVNMTSDITDQVDNTDNGSNMSLHNSSSTQSPFLGSVWILLILLFMVFFIKKIN</sequence>
<protein>
    <submittedName>
        <fullName evidence="2">Uncharacterized protein</fullName>
    </submittedName>
</protein>
<evidence type="ECO:0000256" key="1">
    <source>
        <dbReference type="SAM" id="Phobius"/>
    </source>
</evidence>
<feature type="transmembrane region" description="Helical" evidence="1">
    <location>
        <begin position="249"/>
        <end position="266"/>
    </location>
</feature>
<accession>A0A7G9Y263</accession>
<organism evidence="2">
    <name type="scientific">Candidatus Methanogaster sp. ANME-2c ERB4</name>
    <dbReference type="NCBI Taxonomy" id="2759911"/>
    <lineage>
        <taxon>Archaea</taxon>
        <taxon>Methanobacteriati</taxon>
        <taxon>Methanobacteriota</taxon>
        <taxon>Stenosarchaea group</taxon>
        <taxon>Methanomicrobia</taxon>
        <taxon>Methanosarcinales</taxon>
        <taxon>ANME-2 cluster</taxon>
        <taxon>Candidatus Methanogasteraceae</taxon>
        <taxon>Candidatus Methanogaster</taxon>
    </lineage>
</organism>
<proteinExistence type="predicted"/>
<keyword evidence="1" id="KW-1133">Transmembrane helix</keyword>
<evidence type="ECO:0000313" key="2">
    <source>
        <dbReference type="EMBL" id="QNO42097.1"/>
    </source>
</evidence>
<dbReference type="EMBL" id="MT630707">
    <property type="protein sequence ID" value="QNO42097.1"/>
    <property type="molecule type" value="Genomic_DNA"/>
</dbReference>